<dbReference type="GO" id="GO:0016790">
    <property type="term" value="F:thiolester hydrolase activity"/>
    <property type="evidence" value="ECO:0007669"/>
    <property type="project" value="UniProtKB-ARBA"/>
</dbReference>
<dbReference type="eggNOG" id="COG2050">
    <property type="taxonomic scope" value="Bacteria"/>
</dbReference>
<dbReference type="Proteomes" id="UP000001052">
    <property type="component" value="Chromosome"/>
</dbReference>
<dbReference type="OrthoDB" id="5323777at2"/>
<dbReference type="STRING" id="485915.Dret_0553"/>
<accession>C8WYT4</accession>
<dbReference type="Gene3D" id="3.10.129.10">
    <property type="entry name" value="Hotdog Thioesterase"/>
    <property type="match status" value="1"/>
</dbReference>
<dbReference type="InterPro" id="IPR006683">
    <property type="entry name" value="Thioestr_dom"/>
</dbReference>
<protein>
    <submittedName>
        <fullName evidence="2">Thioesterase superfamily protein</fullName>
    </submittedName>
</protein>
<dbReference type="KEGG" id="drt:Dret_0553"/>
<dbReference type="EMBL" id="CP001734">
    <property type="protein sequence ID" value="ACV67850.1"/>
    <property type="molecule type" value="Genomic_DNA"/>
</dbReference>
<dbReference type="AlphaFoldDB" id="C8WYT4"/>
<dbReference type="HOGENOM" id="CLU_124322_0_1_7"/>
<reference evidence="2 3" key="2">
    <citation type="journal article" date="2010" name="Stand. Genomic Sci.">
        <title>Complete genome sequence of Desulfohalobium retbaense type strain (HR(100)).</title>
        <authorList>
            <person name="Spring S."/>
            <person name="Nolan M."/>
            <person name="Lapidus A."/>
            <person name="Glavina Del Rio T."/>
            <person name="Copeland A."/>
            <person name="Tice H."/>
            <person name="Cheng J.F."/>
            <person name="Lucas S."/>
            <person name="Land M."/>
            <person name="Chen F."/>
            <person name="Bruce D."/>
            <person name="Goodwin L."/>
            <person name="Pitluck S."/>
            <person name="Ivanova N."/>
            <person name="Mavromatis K."/>
            <person name="Mikhailova N."/>
            <person name="Pati A."/>
            <person name="Chen A."/>
            <person name="Palaniappan K."/>
            <person name="Hauser L."/>
            <person name="Chang Y.J."/>
            <person name="Jeffries C.D."/>
            <person name="Munk C."/>
            <person name="Kiss H."/>
            <person name="Chain P."/>
            <person name="Han C."/>
            <person name="Brettin T."/>
            <person name="Detter J.C."/>
            <person name="Schuler E."/>
            <person name="Goker M."/>
            <person name="Rohde M."/>
            <person name="Bristow J."/>
            <person name="Eisen J.A."/>
            <person name="Markowitz V."/>
            <person name="Hugenholtz P."/>
            <person name="Kyrpides N.C."/>
            <person name="Klenk H.P."/>
        </authorList>
    </citation>
    <scope>NUCLEOTIDE SEQUENCE [LARGE SCALE GENOMIC DNA]</scope>
    <source>
        <strain evidence="2 3">DSM 5692</strain>
    </source>
</reference>
<reference evidence="3" key="1">
    <citation type="submission" date="2009-09" db="EMBL/GenBank/DDBJ databases">
        <title>The complete chromosome of Desulfohalobium retbaense DSM 5692.</title>
        <authorList>
            <consortium name="US DOE Joint Genome Institute (JGI-PGF)"/>
            <person name="Lucas S."/>
            <person name="Copeland A."/>
            <person name="Lapidus A."/>
            <person name="Glavina del Rio T."/>
            <person name="Dalin E."/>
            <person name="Tice H."/>
            <person name="Bruce D."/>
            <person name="Goodwin L."/>
            <person name="Pitluck S."/>
            <person name="Kyrpides N."/>
            <person name="Mavromatis K."/>
            <person name="Ivanova N."/>
            <person name="Mikhailova N."/>
            <person name="Munk A.C."/>
            <person name="Brettin T."/>
            <person name="Detter J.C."/>
            <person name="Han C."/>
            <person name="Tapia R."/>
            <person name="Larimer F."/>
            <person name="Land M."/>
            <person name="Hauser L."/>
            <person name="Markowitz V."/>
            <person name="Cheng J.-F."/>
            <person name="Hugenholtz P."/>
            <person name="Woyke T."/>
            <person name="Wu D."/>
            <person name="Spring S."/>
            <person name="Klenk H.-P."/>
            <person name="Eisen J.A."/>
        </authorList>
    </citation>
    <scope>NUCLEOTIDE SEQUENCE [LARGE SCALE GENOMIC DNA]</scope>
    <source>
        <strain evidence="3">DSM 5692</strain>
    </source>
</reference>
<dbReference type="Pfam" id="PF03061">
    <property type="entry name" value="4HBT"/>
    <property type="match status" value="1"/>
</dbReference>
<dbReference type="InterPro" id="IPR029069">
    <property type="entry name" value="HotDog_dom_sf"/>
</dbReference>
<evidence type="ECO:0000313" key="2">
    <source>
        <dbReference type="EMBL" id="ACV67850.1"/>
    </source>
</evidence>
<feature type="domain" description="Thioesterase" evidence="1">
    <location>
        <begin position="41"/>
        <end position="110"/>
    </location>
</feature>
<dbReference type="SUPFAM" id="SSF54637">
    <property type="entry name" value="Thioesterase/thiol ester dehydrase-isomerase"/>
    <property type="match status" value="1"/>
</dbReference>
<evidence type="ECO:0000259" key="1">
    <source>
        <dbReference type="Pfam" id="PF03061"/>
    </source>
</evidence>
<organism evidence="2 3">
    <name type="scientific">Desulfohalobium retbaense (strain ATCC 49708 / DSM 5692 / JCM 16813 / HR100)</name>
    <dbReference type="NCBI Taxonomy" id="485915"/>
    <lineage>
        <taxon>Bacteria</taxon>
        <taxon>Pseudomonadati</taxon>
        <taxon>Thermodesulfobacteriota</taxon>
        <taxon>Desulfovibrionia</taxon>
        <taxon>Desulfovibrionales</taxon>
        <taxon>Desulfohalobiaceae</taxon>
        <taxon>Desulfohalobium</taxon>
    </lineage>
</organism>
<name>C8WYT4_DESRD</name>
<keyword evidence="3" id="KW-1185">Reference proteome</keyword>
<evidence type="ECO:0000313" key="3">
    <source>
        <dbReference type="Proteomes" id="UP000001052"/>
    </source>
</evidence>
<proteinExistence type="predicted"/>
<dbReference type="RefSeq" id="WP_015751008.1">
    <property type="nucleotide sequence ID" value="NC_013223.1"/>
</dbReference>
<sequence>MEIATHSQIDRSLCGTPLVVEQGRSEVELIASETMAADATGLVHGGFVFGLADYAAMLAVNHPNVVLGKAASRFLVPVQVGQSLLARAEVQTVTGRRYEVQVEVLQAQSTVFEGEFTCYVLEDHVLANE</sequence>
<gene>
    <name evidence="2" type="ordered locus">Dret_0553</name>
</gene>